<evidence type="ECO:0000313" key="3">
    <source>
        <dbReference type="Proteomes" id="UP000233343"/>
    </source>
</evidence>
<dbReference type="Gene3D" id="1.10.10.2910">
    <property type="match status" value="1"/>
</dbReference>
<accession>A0A2N0ZBV4</accession>
<evidence type="ECO:0000259" key="1">
    <source>
        <dbReference type="Pfam" id="PF06114"/>
    </source>
</evidence>
<dbReference type="InterPro" id="IPR010359">
    <property type="entry name" value="IrrE_HExxH"/>
</dbReference>
<proteinExistence type="predicted"/>
<dbReference type="AlphaFoldDB" id="A0A2N0ZBV4"/>
<keyword evidence="3" id="KW-1185">Reference proteome</keyword>
<comment type="caution">
    <text evidence="2">The sequence shown here is derived from an EMBL/GenBank/DDBJ whole genome shotgun (WGS) entry which is preliminary data.</text>
</comment>
<dbReference type="Pfam" id="PF06114">
    <property type="entry name" value="Peptidase_M78"/>
    <property type="match status" value="1"/>
</dbReference>
<evidence type="ECO:0000313" key="2">
    <source>
        <dbReference type="EMBL" id="PKG27002.1"/>
    </source>
</evidence>
<reference evidence="2 3" key="1">
    <citation type="journal article" date="2010" name="Int. J. Syst. Evol. Microbiol.">
        <title>Bacillus horneckiae sp. nov., isolated from a spacecraft-assembly clean room.</title>
        <authorList>
            <person name="Vaishampayan P."/>
            <person name="Probst A."/>
            <person name="Krishnamurthi S."/>
            <person name="Ghosh S."/>
            <person name="Osman S."/>
            <person name="McDowall A."/>
            <person name="Ruckmani A."/>
            <person name="Mayilraj S."/>
            <person name="Venkateswaran K."/>
        </authorList>
    </citation>
    <scope>NUCLEOTIDE SEQUENCE [LARGE SCALE GENOMIC DNA]</scope>
    <source>
        <strain evidence="3">1PO1SC</strain>
    </source>
</reference>
<dbReference type="Proteomes" id="UP000233343">
    <property type="component" value="Unassembled WGS sequence"/>
</dbReference>
<organism evidence="2 3">
    <name type="scientific">Cytobacillus horneckiae</name>
    <dbReference type="NCBI Taxonomy" id="549687"/>
    <lineage>
        <taxon>Bacteria</taxon>
        <taxon>Bacillati</taxon>
        <taxon>Bacillota</taxon>
        <taxon>Bacilli</taxon>
        <taxon>Bacillales</taxon>
        <taxon>Bacillaceae</taxon>
        <taxon>Cytobacillus</taxon>
    </lineage>
</organism>
<name>A0A2N0ZBV4_9BACI</name>
<sequence length="142" mass="17243">MSWIIPEAEKLIVTYKTNNPFELASYLNIHVYEWEFPSEIKCVYKYYKRNKFIYLNSNLDEKKKAFVCGHKIGHSFIHPKVNTFFLKSKTWYSKDRLEREAHLFSLSLLLHNYKLTDFYNLEHLCRHFGIPTELSYLVKKFY</sequence>
<protein>
    <recommendedName>
        <fullName evidence="1">IrrE N-terminal-like domain-containing protein</fullName>
    </recommendedName>
</protein>
<feature type="domain" description="IrrE N-terminal-like" evidence="1">
    <location>
        <begin position="25"/>
        <end position="118"/>
    </location>
</feature>
<dbReference type="EMBL" id="PISD01000053">
    <property type="protein sequence ID" value="PKG27002.1"/>
    <property type="molecule type" value="Genomic_DNA"/>
</dbReference>
<gene>
    <name evidence="2" type="ORF">CWS20_21150</name>
</gene>